<accession>A0A4C1VQV0</accession>
<protein>
    <submittedName>
        <fullName evidence="1">Uncharacterized protein</fullName>
    </submittedName>
</protein>
<name>A0A4C1VQV0_EUMVA</name>
<dbReference type="AlphaFoldDB" id="A0A4C1VQV0"/>
<dbReference type="EMBL" id="BGZK01000383">
    <property type="protein sequence ID" value="GBP40569.1"/>
    <property type="molecule type" value="Genomic_DNA"/>
</dbReference>
<keyword evidence="2" id="KW-1185">Reference proteome</keyword>
<gene>
    <name evidence="1" type="ORF">EVAR_7570_1</name>
</gene>
<organism evidence="1 2">
    <name type="scientific">Eumeta variegata</name>
    <name type="common">Bagworm moth</name>
    <name type="synonym">Eumeta japonica</name>
    <dbReference type="NCBI Taxonomy" id="151549"/>
    <lineage>
        <taxon>Eukaryota</taxon>
        <taxon>Metazoa</taxon>
        <taxon>Ecdysozoa</taxon>
        <taxon>Arthropoda</taxon>
        <taxon>Hexapoda</taxon>
        <taxon>Insecta</taxon>
        <taxon>Pterygota</taxon>
        <taxon>Neoptera</taxon>
        <taxon>Endopterygota</taxon>
        <taxon>Lepidoptera</taxon>
        <taxon>Glossata</taxon>
        <taxon>Ditrysia</taxon>
        <taxon>Tineoidea</taxon>
        <taxon>Psychidae</taxon>
        <taxon>Oiketicinae</taxon>
        <taxon>Eumeta</taxon>
    </lineage>
</organism>
<comment type="caution">
    <text evidence="1">The sequence shown here is derived from an EMBL/GenBank/DDBJ whole genome shotgun (WGS) entry which is preliminary data.</text>
</comment>
<dbReference type="Proteomes" id="UP000299102">
    <property type="component" value="Unassembled WGS sequence"/>
</dbReference>
<evidence type="ECO:0000313" key="1">
    <source>
        <dbReference type="EMBL" id="GBP40569.1"/>
    </source>
</evidence>
<evidence type="ECO:0000313" key="2">
    <source>
        <dbReference type="Proteomes" id="UP000299102"/>
    </source>
</evidence>
<proteinExistence type="predicted"/>
<sequence>MSERSLHPNRNILVGMQPVYLLPEREGEGGGRLVNRYSAFETHSPPRRRYRGEVSPRLYLFTSPSSVIRRC</sequence>
<reference evidence="1 2" key="1">
    <citation type="journal article" date="2019" name="Commun. Biol.">
        <title>The bagworm genome reveals a unique fibroin gene that provides high tensile strength.</title>
        <authorList>
            <person name="Kono N."/>
            <person name="Nakamura H."/>
            <person name="Ohtoshi R."/>
            <person name="Tomita M."/>
            <person name="Numata K."/>
            <person name="Arakawa K."/>
        </authorList>
    </citation>
    <scope>NUCLEOTIDE SEQUENCE [LARGE SCALE GENOMIC DNA]</scope>
</reference>